<keyword evidence="3" id="KW-1185">Reference proteome</keyword>
<protein>
    <recommendedName>
        <fullName evidence="4">Sjogren's syndrome/scleroderma autoantigen 1 (Autoantigen p27)</fullName>
    </recommendedName>
</protein>
<proteinExistence type="predicted"/>
<feature type="compositionally biased region" description="Basic and acidic residues" evidence="1">
    <location>
        <begin position="43"/>
        <end position="58"/>
    </location>
</feature>
<reference evidence="2" key="2">
    <citation type="submission" date="2022-02" db="EMBL/GenBank/DDBJ databases">
        <authorList>
            <person name="Elcheninov A.G."/>
            <person name="Sorokin D.Y."/>
            <person name="Kublanov I.V."/>
        </authorList>
    </citation>
    <scope>NUCLEOTIDE SEQUENCE</scope>
    <source>
        <strain evidence="2">AArc-St2</strain>
    </source>
</reference>
<evidence type="ECO:0000313" key="3">
    <source>
        <dbReference type="Proteomes" id="UP001203207"/>
    </source>
</evidence>
<dbReference type="Proteomes" id="UP001203207">
    <property type="component" value="Unassembled WGS sequence"/>
</dbReference>
<organism evidence="2 3">
    <name type="scientific">Natronocalculus amylovorans</name>
    <dbReference type="NCBI Taxonomy" id="2917812"/>
    <lineage>
        <taxon>Archaea</taxon>
        <taxon>Methanobacteriati</taxon>
        <taxon>Methanobacteriota</taxon>
        <taxon>Stenosarchaea group</taxon>
        <taxon>Halobacteria</taxon>
        <taxon>Halobacteriales</taxon>
        <taxon>Haloferacaceae</taxon>
        <taxon>Natronocalculus</taxon>
    </lineage>
</organism>
<name>A0AAE3FW23_9EURY</name>
<feature type="compositionally biased region" description="Low complexity" evidence="1">
    <location>
        <begin position="116"/>
        <end position="150"/>
    </location>
</feature>
<evidence type="ECO:0008006" key="4">
    <source>
        <dbReference type="Google" id="ProtNLM"/>
    </source>
</evidence>
<dbReference type="PANTHER" id="PTHR16537:SF1">
    <property type="entry name" value="PROTEIN ZNRD2"/>
    <property type="match status" value="1"/>
</dbReference>
<feature type="compositionally biased region" description="Low complexity" evidence="1">
    <location>
        <begin position="72"/>
        <end position="85"/>
    </location>
</feature>
<dbReference type="InterPro" id="IPR051888">
    <property type="entry name" value="UPF0148_domain"/>
</dbReference>
<dbReference type="EMBL" id="JAKRVX010000001">
    <property type="protein sequence ID" value="MCL9816033.1"/>
    <property type="molecule type" value="Genomic_DNA"/>
</dbReference>
<dbReference type="InterPro" id="IPR009563">
    <property type="entry name" value="SSSCA1"/>
</dbReference>
<accession>A0AAE3FW23</accession>
<feature type="region of interest" description="Disordered" evidence="1">
    <location>
        <begin position="1"/>
        <end position="161"/>
    </location>
</feature>
<evidence type="ECO:0000256" key="1">
    <source>
        <dbReference type="SAM" id="MobiDB-lite"/>
    </source>
</evidence>
<dbReference type="RefSeq" id="WP_174652457.1">
    <property type="nucleotide sequence ID" value="NZ_JAKRVX010000001.1"/>
</dbReference>
<dbReference type="PANTHER" id="PTHR16537">
    <property type="entry name" value="SJOEGREN SYNDROME/SCLERODERMA AUTOANTIGEN 1"/>
    <property type="match status" value="1"/>
</dbReference>
<evidence type="ECO:0000313" key="2">
    <source>
        <dbReference type="EMBL" id="MCL9816033.1"/>
    </source>
</evidence>
<reference evidence="2" key="1">
    <citation type="journal article" date="2022" name="Syst. Appl. Microbiol.">
        <title>Natronocalculus amylovorans gen. nov., sp. nov., and Natranaeroarchaeum aerophilus sp. nov., dominant culturable amylolytic natronoarchaea from hypersaline soda lakes in southwestern Siberia.</title>
        <authorList>
            <person name="Sorokin D.Y."/>
            <person name="Elcheninov A.G."/>
            <person name="Khizhniak T.V."/>
            <person name="Koenen M."/>
            <person name="Bale N.J."/>
            <person name="Damste J.S.S."/>
            <person name="Kublanov I.V."/>
        </authorList>
    </citation>
    <scope>NUCLEOTIDE SEQUENCE</scope>
    <source>
        <strain evidence="2">AArc-St2</strain>
    </source>
</reference>
<dbReference type="Pfam" id="PF06677">
    <property type="entry name" value="Auto_anti-p27"/>
    <property type="match status" value="1"/>
</dbReference>
<sequence length="200" mass="22471">MSDFDKEAEREKLRKKFAKDEEKRKQTQRMSELLLQGATMTNKHCDRCGDPIFRHNDQEFCPTCKAEDSDRTNAQQPNATNNAHAVEQQANSDSVAVEPTEAADASRSQPQERSTETSTAETQQQQPRPSQQPKQSNPTQPQPSSQSSQSGAAELDDVRTSLRRTIRKFTVAAEQTDDPRRARELLSAAREAAETLNTIR</sequence>
<dbReference type="AlphaFoldDB" id="A0AAE3FW23"/>
<gene>
    <name evidence="2" type="ORF">AArcSt2_03665</name>
</gene>
<feature type="compositionally biased region" description="Basic and acidic residues" evidence="1">
    <location>
        <begin position="1"/>
        <end position="25"/>
    </location>
</feature>
<comment type="caution">
    <text evidence="2">The sequence shown here is derived from an EMBL/GenBank/DDBJ whole genome shotgun (WGS) entry which is preliminary data.</text>
</comment>